<gene>
    <name evidence="2" type="ORF">SAMN05216193_107215</name>
</gene>
<evidence type="ECO:0000313" key="2">
    <source>
        <dbReference type="EMBL" id="SDO07054.1"/>
    </source>
</evidence>
<feature type="transmembrane region" description="Helical" evidence="1">
    <location>
        <begin position="6"/>
        <end position="28"/>
    </location>
</feature>
<accession>A0A1H0GJM7</accession>
<dbReference type="RefSeq" id="WP_084312573.1">
    <property type="nucleotide sequence ID" value="NZ_FNIJ01000007.1"/>
</dbReference>
<proteinExistence type="predicted"/>
<evidence type="ECO:0000256" key="1">
    <source>
        <dbReference type="SAM" id="Phobius"/>
    </source>
</evidence>
<name>A0A1H0GJM7_9PSED</name>
<dbReference type="AlphaFoldDB" id="A0A1H0GJM7"/>
<dbReference type="EMBL" id="FNIJ01000007">
    <property type="protein sequence ID" value="SDO07054.1"/>
    <property type="molecule type" value="Genomic_DNA"/>
</dbReference>
<reference evidence="3" key="1">
    <citation type="submission" date="2016-10" db="EMBL/GenBank/DDBJ databases">
        <authorList>
            <person name="Varghese N."/>
            <person name="Submissions S."/>
        </authorList>
    </citation>
    <scope>NUCLEOTIDE SEQUENCE [LARGE SCALE GENOMIC DNA]</scope>
    <source>
        <strain evidence="3">JCM 21621</strain>
    </source>
</reference>
<sequence>MLKAALAFVPLLAGYLFVSTWHETRYLIKREDSQKLYIRAAFWGIWLFLLALALTVCANPYLESLLAFLRAGVGQAGLLEEKGGKVDTAFWVLVLAATLVLGLIGGYVLNWFLAFKSISTKELFRLAVRRIKSRDARLFSLIYEYSNRAALKRAIHLLNSDLDLILMRALEQSMPICVTLGHGKVYVGYVTGAIDPGDKRDMLRILPFVSGYRASDGLKMHFTTWYTTVYQRFTKDETLSHLNPELFEVVFPLSEVKSVNLFDIRAYQAFQEDKPSTTPD</sequence>
<protein>
    <submittedName>
        <fullName evidence="2">Uncharacterized protein</fullName>
    </submittedName>
</protein>
<dbReference type="OrthoDB" id="6058926at2"/>
<keyword evidence="1" id="KW-0812">Transmembrane</keyword>
<feature type="transmembrane region" description="Helical" evidence="1">
    <location>
        <begin position="89"/>
        <end position="115"/>
    </location>
</feature>
<organism evidence="2 3">
    <name type="scientific">Pseudomonas jinjuensis</name>
    <dbReference type="NCBI Taxonomy" id="198616"/>
    <lineage>
        <taxon>Bacteria</taxon>
        <taxon>Pseudomonadati</taxon>
        <taxon>Pseudomonadota</taxon>
        <taxon>Gammaproteobacteria</taxon>
        <taxon>Pseudomonadales</taxon>
        <taxon>Pseudomonadaceae</taxon>
        <taxon>Pseudomonas</taxon>
    </lineage>
</organism>
<dbReference type="Proteomes" id="UP000242957">
    <property type="component" value="Unassembled WGS sequence"/>
</dbReference>
<keyword evidence="1" id="KW-1133">Transmembrane helix</keyword>
<keyword evidence="1" id="KW-0472">Membrane</keyword>
<evidence type="ECO:0000313" key="3">
    <source>
        <dbReference type="Proteomes" id="UP000242957"/>
    </source>
</evidence>
<keyword evidence="3" id="KW-1185">Reference proteome</keyword>
<feature type="transmembrane region" description="Helical" evidence="1">
    <location>
        <begin position="40"/>
        <end position="62"/>
    </location>
</feature>